<reference evidence="2 3" key="1">
    <citation type="submission" date="2018-11" db="EMBL/GenBank/DDBJ databases">
        <title>Genome sequence and assembly of Colletotrichum spinosum.</title>
        <authorList>
            <person name="Gan P."/>
            <person name="Shirasu K."/>
        </authorList>
    </citation>
    <scope>NUCLEOTIDE SEQUENCE [LARGE SCALE GENOMIC DNA]</scope>
    <source>
        <strain evidence="2 3">CBS 515.97</strain>
    </source>
</reference>
<dbReference type="EMBL" id="QAPG01001767">
    <property type="protein sequence ID" value="TDZ27803.1"/>
    <property type="molecule type" value="Genomic_DNA"/>
</dbReference>
<evidence type="ECO:0000313" key="2">
    <source>
        <dbReference type="EMBL" id="TDZ27803.1"/>
    </source>
</evidence>
<sequence>MASNGEGASEGPSQLTPREHEILNNAWSSLKSPPEVDYTRLAAACGMTNSRSAYNAWMRIKTKLFTAPPADEDNGAASSAAGAAPSAASTPKRKRAAPKKKNAAAPAVEANDEEDDELNAEAEEKLNVATPAKKRRATPKKSAAAVPNDDDATAGDEDSAAPATPVKGKRAAPKRKTPAKTAAVKKQETEEVAEEEVPVEGAASPAKTEAQLAIEGGGDSVMEDGEM</sequence>
<proteinExistence type="predicted"/>
<protein>
    <submittedName>
        <fullName evidence="2">Uncharacterized protein</fullName>
    </submittedName>
</protein>
<dbReference type="Proteomes" id="UP000295083">
    <property type="component" value="Unassembled WGS sequence"/>
</dbReference>
<feature type="compositionally biased region" description="Acidic residues" evidence="1">
    <location>
        <begin position="110"/>
        <end position="121"/>
    </location>
</feature>
<feature type="region of interest" description="Disordered" evidence="1">
    <location>
        <begin position="1"/>
        <end position="34"/>
    </location>
</feature>
<dbReference type="AlphaFoldDB" id="A0A4R8Q273"/>
<accession>A0A4R8Q273</accession>
<gene>
    <name evidence="2" type="ORF">C8035_v008568</name>
</gene>
<feature type="compositionally biased region" description="Acidic residues" evidence="1">
    <location>
        <begin position="148"/>
        <end position="159"/>
    </location>
</feature>
<feature type="compositionally biased region" description="Basic residues" evidence="1">
    <location>
        <begin position="91"/>
        <end position="102"/>
    </location>
</feature>
<comment type="caution">
    <text evidence="2">The sequence shown here is derived from an EMBL/GenBank/DDBJ whole genome shotgun (WGS) entry which is preliminary data.</text>
</comment>
<feature type="region of interest" description="Disordered" evidence="1">
    <location>
        <begin position="67"/>
        <end position="227"/>
    </location>
</feature>
<feature type="compositionally biased region" description="Basic residues" evidence="1">
    <location>
        <begin position="167"/>
        <end position="178"/>
    </location>
</feature>
<name>A0A4R8Q273_9PEZI</name>
<feature type="compositionally biased region" description="Low complexity" evidence="1">
    <location>
        <begin position="75"/>
        <end position="89"/>
    </location>
</feature>
<keyword evidence="3" id="KW-1185">Reference proteome</keyword>
<evidence type="ECO:0000313" key="3">
    <source>
        <dbReference type="Proteomes" id="UP000295083"/>
    </source>
</evidence>
<evidence type="ECO:0000256" key="1">
    <source>
        <dbReference type="SAM" id="MobiDB-lite"/>
    </source>
</evidence>
<organism evidence="2 3">
    <name type="scientific">Colletotrichum spinosum</name>
    <dbReference type="NCBI Taxonomy" id="1347390"/>
    <lineage>
        <taxon>Eukaryota</taxon>
        <taxon>Fungi</taxon>
        <taxon>Dikarya</taxon>
        <taxon>Ascomycota</taxon>
        <taxon>Pezizomycotina</taxon>
        <taxon>Sordariomycetes</taxon>
        <taxon>Hypocreomycetidae</taxon>
        <taxon>Glomerellales</taxon>
        <taxon>Glomerellaceae</taxon>
        <taxon>Colletotrichum</taxon>
        <taxon>Colletotrichum orbiculare species complex</taxon>
    </lineage>
</organism>